<proteinExistence type="predicted"/>
<reference evidence="3 4" key="1">
    <citation type="journal article" date="2006" name="Science">
        <title>Phytophthora genome sequences uncover evolutionary origins and mechanisms of pathogenesis.</title>
        <authorList>
            <person name="Tyler B.M."/>
            <person name="Tripathy S."/>
            <person name="Zhang X."/>
            <person name="Dehal P."/>
            <person name="Jiang R.H."/>
            <person name="Aerts A."/>
            <person name="Arredondo F.D."/>
            <person name="Baxter L."/>
            <person name="Bensasson D."/>
            <person name="Beynon J.L."/>
            <person name="Chapman J."/>
            <person name="Damasceno C.M."/>
            <person name="Dorrance A.E."/>
            <person name="Dou D."/>
            <person name="Dickerman A.W."/>
            <person name="Dubchak I.L."/>
            <person name="Garbelotto M."/>
            <person name="Gijzen M."/>
            <person name="Gordon S.G."/>
            <person name="Govers F."/>
            <person name="Grunwald N.J."/>
            <person name="Huang W."/>
            <person name="Ivors K.L."/>
            <person name="Jones R.W."/>
            <person name="Kamoun S."/>
            <person name="Krampis K."/>
            <person name="Lamour K.H."/>
            <person name="Lee M.K."/>
            <person name="McDonald W.H."/>
            <person name="Medina M."/>
            <person name="Meijer H.J."/>
            <person name="Nordberg E.K."/>
            <person name="Maclean D.J."/>
            <person name="Ospina-Giraldo M.D."/>
            <person name="Morris P.F."/>
            <person name="Phuntumart V."/>
            <person name="Putnam N.H."/>
            <person name="Rash S."/>
            <person name="Rose J.K."/>
            <person name="Sakihama Y."/>
            <person name="Salamov A.A."/>
            <person name="Savidor A."/>
            <person name="Scheuring C.F."/>
            <person name="Smith B.M."/>
            <person name="Sobral B.W."/>
            <person name="Terry A."/>
            <person name="Torto-Alalibo T.A."/>
            <person name="Win J."/>
            <person name="Xu Z."/>
            <person name="Zhang H."/>
            <person name="Grigoriev I.V."/>
            <person name="Rokhsar D.S."/>
            <person name="Boore J.L."/>
        </authorList>
    </citation>
    <scope>NUCLEOTIDE SEQUENCE [LARGE SCALE GENOMIC DNA]</scope>
    <source>
        <strain evidence="3 4">P6497</strain>
    </source>
</reference>
<evidence type="ECO:0000313" key="3">
    <source>
        <dbReference type="EMBL" id="EGZ05167.1"/>
    </source>
</evidence>
<accession>G5AGX4</accession>
<feature type="compositionally biased region" description="Polar residues" evidence="1">
    <location>
        <begin position="132"/>
        <end position="143"/>
    </location>
</feature>
<feature type="compositionally biased region" description="Basic and acidic residues" evidence="1">
    <location>
        <begin position="165"/>
        <end position="179"/>
    </location>
</feature>
<protein>
    <recommendedName>
        <fullName evidence="2">PX domain-containing protein</fullName>
    </recommendedName>
</protein>
<dbReference type="Pfam" id="PF00787">
    <property type="entry name" value="PX"/>
    <property type="match status" value="1"/>
</dbReference>
<keyword evidence="4" id="KW-1185">Reference proteome</keyword>
<sequence length="316" mass="35468">MVAGQLRVAVIGSQTCHPGTPLAYTVYRTSVNYRGLCYHRLIRFSHFVHFGKRLKLANGATPITVKLPPKIWWSRKASLKAETVEARQVILNEFMQQAASRPLTPRSEERLMKLLKVGDYAPQEEEDRVINSRLSSKQQSATLTEPMDGNPSIQTSPAEEDEKEEREKVASMQLHHESLTDNEEEEKELQQQNGAKTSFQRADSEASTNPASDDAEPRENRALSAPLAPPLQVATRPMSASLSAQNMKRVEFETSDSELSSTLKEGGGRDSFGSYASTPERHYFGQIKERIATIEDIMNSSRKLEDRIRDKQAHLA</sequence>
<dbReference type="CDD" id="cd06093">
    <property type="entry name" value="PX_domain"/>
    <property type="match status" value="1"/>
</dbReference>
<dbReference type="InParanoid" id="G5AGX4"/>
<dbReference type="InterPro" id="IPR001683">
    <property type="entry name" value="PX_dom"/>
</dbReference>
<dbReference type="AlphaFoldDB" id="G5AGX4"/>
<dbReference type="SUPFAM" id="SSF64268">
    <property type="entry name" value="PX domain"/>
    <property type="match status" value="1"/>
</dbReference>
<evidence type="ECO:0000259" key="2">
    <source>
        <dbReference type="Pfam" id="PF00787"/>
    </source>
</evidence>
<dbReference type="OMA" id="IGSQTCH"/>
<dbReference type="KEGG" id="psoj:PHYSODRAFT_566559"/>
<dbReference type="InterPro" id="IPR036871">
    <property type="entry name" value="PX_dom_sf"/>
</dbReference>
<feature type="compositionally biased region" description="Polar residues" evidence="1">
    <location>
        <begin position="193"/>
        <end position="211"/>
    </location>
</feature>
<evidence type="ECO:0000313" key="4">
    <source>
        <dbReference type="Proteomes" id="UP000002640"/>
    </source>
</evidence>
<gene>
    <name evidence="3" type="ORF">PHYSODRAFT_566559</name>
</gene>
<dbReference type="GO" id="GO:0035091">
    <property type="term" value="F:phosphatidylinositol binding"/>
    <property type="evidence" value="ECO:0007669"/>
    <property type="project" value="InterPro"/>
</dbReference>
<dbReference type="RefSeq" id="XP_009539325.1">
    <property type="nucleotide sequence ID" value="XM_009541030.1"/>
</dbReference>
<name>G5AGX4_PHYSP</name>
<evidence type="ECO:0000256" key="1">
    <source>
        <dbReference type="SAM" id="MobiDB-lite"/>
    </source>
</evidence>
<dbReference type="EMBL" id="JH159168">
    <property type="protein sequence ID" value="EGZ05167.1"/>
    <property type="molecule type" value="Genomic_DNA"/>
</dbReference>
<dbReference type="Proteomes" id="UP000002640">
    <property type="component" value="Unassembled WGS sequence"/>
</dbReference>
<feature type="domain" description="PX" evidence="2">
    <location>
        <begin position="43"/>
        <end position="109"/>
    </location>
</feature>
<feature type="region of interest" description="Disordered" evidence="1">
    <location>
        <begin position="126"/>
        <end position="277"/>
    </location>
</feature>
<dbReference type="GeneID" id="20663979"/>
<organism evidence="3 4">
    <name type="scientific">Phytophthora sojae (strain P6497)</name>
    <name type="common">Soybean stem and root rot agent</name>
    <name type="synonym">Phytophthora megasperma f. sp. glycines</name>
    <dbReference type="NCBI Taxonomy" id="1094619"/>
    <lineage>
        <taxon>Eukaryota</taxon>
        <taxon>Sar</taxon>
        <taxon>Stramenopiles</taxon>
        <taxon>Oomycota</taxon>
        <taxon>Peronosporomycetes</taxon>
        <taxon>Peronosporales</taxon>
        <taxon>Peronosporaceae</taxon>
        <taxon>Phytophthora</taxon>
    </lineage>
</organism>
<dbReference type="SMR" id="G5AGX4"/>
<dbReference type="Gene3D" id="3.30.1520.10">
    <property type="entry name" value="Phox-like domain"/>
    <property type="match status" value="1"/>
</dbReference>